<dbReference type="PANTHER" id="PTHR44943:SF4">
    <property type="entry name" value="TPR REPEAT-CONTAINING PROTEIN MJ0798"/>
    <property type="match status" value="1"/>
</dbReference>
<protein>
    <recommendedName>
        <fullName evidence="6">Tetratricopeptide repeat protein</fullName>
    </recommendedName>
</protein>
<keyword evidence="1" id="KW-0677">Repeat</keyword>
<evidence type="ECO:0000256" key="2">
    <source>
        <dbReference type="ARBA" id="ARBA00022803"/>
    </source>
</evidence>
<dbReference type="OrthoDB" id="295610at2759"/>
<dbReference type="Pfam" id="PF12895">
    <property type="entry name" value="ANAPC3"/>
    <property type="match status" value="1"/>
</dbReference>
<feature type="repeat" description="TPR" evidence="3">
    <location>
        <begin position="316"/>
        <end position="349"/>
    </location>
</feature>
<dbReference type="EMBL" id="CAJJDP010000071">
    <property type="protein sequence ID" value="CAD8179048.1"/>
    <property type="molecule type" value="Genomic_DNA"/>
</dbReference>
<evidence type="ECO:0000313" key="5">
    <source>
        <dbReference type="Proteomes" id="UP000683925"/>
    </source>
</evidence>
<dbReference type="Pfam" id="PF13181">
    <property type="entry name" value="TPR_8"/>
    <property type="match status" value="1"/>
</dbReference>
<evidence type="ECO:0000256" key="3">
    <source>
        <dbReference type="PROSITE-ProRule" id="PRU00339"/>
    </source>
</evidence>
<dbReference type="InterPro" id="IPR051685">
    <property type="entry name" value="Ycf3/AcsC/BcsC/TPR_MFPF"/>
</dbReference>
<dbReference type="Proteomes" id="UP000683925">
    <property type="component" value="Unassembled WGS sequence"/>
</dbReference>
<gene>
    <name evidence="4" type="ORF">POCTA_138.1.T0720095</name>
</gene>
<dbReference type="InterPro" id="IPR013105">
    <property type="entry name" value="TPR_2"/>
</dbReference>
<proteinExistence type="predicted"/>
<feature type="repeat" description="TPR" evidence="3">
    <location>
        <begin position="171"/>
        <end position="204"/>
    </location>
</feature>
<evidence type="ECO:0008006" key="6">
    <source>
        <dbReference type="Google" id="ProtNLM"/>
    </source>
</evidence>
<evidence type="ECO:0000256" key="1">
    <source>
        <dbReference type="ARBA" id="ARBA00022737"/>
    </source>
</evidence>
<dbReference type="PROSITE" id="PS50005">
    <property type="entry name" value="TPR"/>
    <property type="match status" value="2"/>
</dbReference>
<organism evidence="4 5">
    <name type="scientific">Paramecium octaurelia</name>
    <dbReference type="NCBI Taxonomy" id="43137"/>
    <lineage>
        <taxon>Eukaryota</taxon>
        <taxon>Sar</taxon>
        <taxon>Alveolata</taxon>
        <taxon>Ciliophora</taxon>
        <taxon>Intramacronucleata</taxon>
        <taxon>Oligohymenophorea</taxon>
        <taxon>Peniculida</taxon>
        <taxon>Parameciidae</taxon>
        <taxon>Paramecium</taxon>
    </lineage>
</organism>
<dbReference type="OMA" id="IWCKAAS"/>
<dbReference type="Pfam" id="PF07719">
    <property type="entry name" value="TPR_2"/>
    <property type="match status" value="1"/>
</dbReference>
<comment type="caution">
    <text evidence="4">The sequence shown here is derived from an EMBL/GenBank/DDBJ whole genome shotgun (WGS) entry which is preliminary data.</text>
</comment>
<sequence length="368" mass="43003">MQSKDINLKCSVSNHDALVQLVCFEPDCKAFRFFCIQCQKDGIHQNHLQQCFELPILFEYVQKVGQECDNLLEILIKQWNSIKNQFQTLIEGIKKKYIISNTSLIQLNFSLLNQTLEELINFQSQNSLIKNKIQNTLFDFIEKIDKVEQEIKLHETPIPFHLSKQDIEKSQELFYKGYELYQDNDMYDEAIVILDQAINLNPNNCQAIWCKAASLRMLGQYKKAIIWADKALLLDPKHNFSLYCKAACLRMLDQYEEAILWANKALAIDPQDCFALSCKGSSLRLLKRFNEAIKIINASLTINPNHFDSLKEKGFHKIMYNLGACLHDEHQYQQAMLFYEQALRIFPGDQWTKDRLDKCLQALKQKQK</sequence>
<evidence type="ECO:0000313" key="4">
    <source>
        <dbReference type="EMBL" id="CAD8179048.1"/>
    </source>
</evidence>
<reference evidence="4" key="1">
    <citation type="submission" date="2021-01" db="EMBL/GenBank/DDBJ databases">
        <authorList>
            <consortium name="Genoscope - CEA"/>
            <person name="William W."/>
        </authorList>
    </citation>
    <scope>NUCLEOTIDE SEQUENCE</scope>
</reference>
<keyword evidence="5" id="KW-1185">Reference proteome</keyword>
<name>A0A8S1VM24_PAROT</name>
<dbReference type="AlphaFoldDB" id="A0A8S1VM24"/>
<keyword evidence="2 3" id="KW-0802">TPR repeat</keyword>
<dbReference type="InterPro" id="IPR019734">
    <property type="entry name" value="TPR_rpt"/>
</dbReference>
<accession>A0A8S1VM24</accession>
<dbReference type="SMART" id="SM00028">
    <property type="entry name" value="TPR"/>
    <property type="match status" value="5"/>
</dbReference>
<dbReference type="PANTHER" id="PTHR44943">
    <property type="entry name" value="CELLULOSE SYNTHASE OPERON PROTEIN C"/>
    <property type="match status" value="1"/>
</dbReference>